<protein>
    <submittedName>
        <fullName evidence="1">Uncharacterized protein</fullName>
    </submittedName>
</protein>
<sequence length="223" mass="24249">MGTVWFEDDPPGDIAPVEAAISALSFTMMVVENESRGPSLRALGAVLDALTLPNLQELALTANSDADPLFWTQDHFHDFASRSSCGTTLLRLELHNVVITEEELVDTLSGLPALECLSVQDIPASTMGTLLPQLPTPNILITDNLLRRLMWTRRRLPELHGLTHSAGTRQQWQSILASGIATTKLALVPSGSPAGSLGAGRENTLVDTWRIRAKLMFMFSIPP</sequence>
<dbReference type="AlphaFoldDB" id="A0AAD7JK83"/>
<evidence type="ECO:0000313" key="2">
    <source>
        <dbReference type="Proteomes" id="UP001215598"/>
    </source>
</evidence>
<name>A0AAD7JK83_9AGAR</name>
<reference evidence="1" key="1">
    <citation type="submission" date="2023-03" db="EMBL/GenBank/DDBJ databases">
        <title>Massive genome expansion in bonnet fungi (Mycena s.s.) driven by repeated elements and novel gene families across ecological guilds.</title>
        <authorList>
            <consortium name="Lawrence Berkeley National Laboratory"/>
            <person name="Harder C.B."/>
            <person name="Miyauchi S."/>
            <person name="Viragh M."/>
            <person name="Kuo A."/>
            <person name="Thoen E."/>
            <person name="Andreopoulos B."/>
            <person name="Lu D."/>
            <person name="Skrede I."/>
            <person name="Drula E."/>
            <person name="Henrissat B."/>
            <person name="Morin E."/>
            <person name="Kohler A."/>
            <person name="Barry K."/>
            <person name="LaButti K."/>
            <person name="Morin E."/>
            <person name="Salamov A."/>
            <person name="Lipzen A."/>
            <person name="Mereny Z."/>
            <person name="Hegedus B."/>
            <person name="Baldrian P."/>
            <person name="Stursova M."/>
            <person name="Weitz H."/>
            <person name="Taylor A."/>
            <person name="Grigoriev I.V."/>
            <person name="Nagy L.G."/>
            <person name="Martin F."/>
            <person name="Kauserud H."/>
        </authorList>
    </citation>
    <scope>NUCLEOTIDE SEQUENCE</scope>
    <source>
        <strain evidence="1">CBHHK182m</strain>
    </source>
</reference>
<accession>A0AAD7JK83</accession>
<dbReference type="Proteomes" id="UP001215598">
    <property type="component" value="Unassembled WGS sequence"/>
</dbReference>
<dbReference type="EMBL" id="JARKIB010000024">
    <property type="protein sequence ID" value="KAJ7766245.1"/>
    <property type="molecule type" value="Genomic_DNA"/>
</dbReference>
<comment type="caution">
    <text evidence="1">The sequence shown here is derived from an EMBL/GenBank/DDBJ whole genome shotgun (WGS) entry which is preliminary data.</text>
</comment>
<gene>
    <name evidence="1" type="ORF">B0H16DRAFT_1717463</name>
</gene>
<proteinExistence type="predicted"/>
<evidence type="ECO:0000313" key="1">
    <source>
        <dbReference type="EMBL" id="KAJ7766245.1"/>
    </source>
</evidence>
<keyword evidence="2" id="KW-1185">Reference proteome</keyword>
<organism evidence="1 2">
    <name type="scientific">Mycena metata</name>
    <dbReference type="NCBI Taxonomy" id="1033252"/>
    <lineage>
        <taxon>Eukaryota</taxon>
        <taxon>Fungi</taxon>
        <taxon>Dikarya</taxon>
        <taxon>Basidiomycota</taxon>
        <taxon>Agaricomycotina</taxon>
        <taxon>Agaricomycetes</taxon>
        <taxon>Agaricomycetidae</taxon>
        <taxon>Agaricales</taxon>
        <taxon>Marasmiineae</taxon>
        <taxon>Mycenaceae</taxon>
        <taxon>Mycena</taxon>
    </lineage>
</organism>